<sequence>MPEIWLNYGKTEVVLDIKAENLEQKIDVEGKTLSDSEIESKLDALDISKPIELVVLNTSKSVKKILSILFSKYEQKSIPKPSILTTRRNLNIIKNFMPEHDSVSEFSNLMDFKPNLVFVGEIMFDGLFGFETISTLLLKKFGNELMLSAYEKRKADLPCPGDNVESFEIARKFTKKFEITAIEIIGNENGVLDLSIGHPSKTSSLSKSFVSYAAKNIERNRSMIISTGQESNNETLGKSLSSLWNCSKAIKNDGLVILLSECKYGIGSEAISHFIDGRINLHSLKKPSKYVNGMEDLLYLSEIQKKFQVGILSVLPTFYTKKLNFVSFNGIKQVMDYILKTQGQKQKVQVISDGA</sequence>
<dbReference type="PANTHER" id="PTHR33171">
    <property type="entry name" value="LAR_N DOMAIN-CONTAINING PROTEIN"/>
    <property type="match status" value="1"/>
</dbReference>
<accession>A0A381W2Y6</accession>
<dbReference type="AlphaFoldDB" id="A0A381W2Y6"/>
<reference evidence="1" key="1">
    <citation type="submission" date="2018-05" db="EMBL/GenBank/DDBJ databases">
        <authorList>
            <person name="Lanie J.A."/>
            <person name="Ng W.-L."/>
            <person name="Kazmierczak K.M."/>
            <person name="Andrzejewski T.M."/>
            <person name="Davidsen T.M."/>
            <person name="Wayne K.J."/>
            <person name="Tettelin H."/>
            <person name="Glass J.I."/>
            <person name="Rusch D."/>
            <person name="Podicherti R."/>
            <person name="Tsui H.-C.T."/>
            <person name="Winkler M.E."/>
        </authorList>
    </citation>
    <scope>NUCLEOTIDE SEQUENCE</scope>
</reference>
<feature type="non-terminal residue" evidence="1">
    <location>
        <position position="355"/>
    </location>
</feature>
<protein>
    <submittedName>
        <fullName evidence="1">Uncharacterized protein</fullName>
    </submittedName>
</protein>
<name>A0A381W2Y6_9ZZZZ</name>
<dbReference type="Gene3D" id="3.90.226.30">
    <property type="match status" value="1"/>
</dbReference>
<evidence type="ECO:0000313" key="1">
    <source>
        <dbReference type="EMBL" id="SVA46731.1"/>
    </source>
</evidence>
<feature type="non-terminal residue" evidence="1">
    <location>
        <position position="1"/>
    </location>
</feature>
<dbReference type="InterPro" id="IPR043166">
    <property type="entry name" value="LarA-like_C"/>
</dbReference>
<dbReference type="InterPro" id="IPR048068">
    <property type="entry name" value="LarA-like"/>
</dbReference>
<proteinExistence type="predicted"/>
<organism evidence="1">
    <name type="scientific">marine metagenome</name>
    <dbReference type="NCBI Taxonomy" id="408172"/>
    <lineage>
        <taxon>unclassified sequences</taxon>
        <taxon>metagenomes</taxon>
        <taxon>ecological metagenomes</taxon>
    </lineage>
</organism>
<gene>
    <name evidence="1" type="ORF">METZ01_LOCUS99585</name>
</gene>
<dbReference type="PANTHER" id="PTHR33171:SF17">
    <property type="entry name" value="LARA-LIKE N-TERMINAL DOMAIN-CONTAINING PROTEIN"/>
    <property type="match status" value="1"/>
</dbReference>
<dbReference type="EMBL" id="UINC01010513">
    <property type="protein sequence ID" value="SVA46731.1"/>
    <property type="molecule type" value="Genomic_DNA"/>
</dbReference>